<keyword evidence="2" id="KW-1185">Reference proteome</keyword>
<dbReference type="Gene3D" id="3.40.50.1240">
    <property type="entry name" value="Phosphoglycerate mutase-like"/>
    <property type="match status" value="1"/>
</dbReference>
<dbReference type="InterPro" id="IPR013078">
    <property type="entry name" value="His_Pase_superF_clade-1"/>
</dbReference>
<evidence type="ECO:0000313" key="2">
    <source>
        <dbReference type="Proteomes" id="UP000297299"/>
    </source>
</evidence>
<proteinExistence type="predicted"/>
<comment type="caution">
    <text evidence="1">The sequence shown here is derived from an EMBL/GenBank/DDBJ whole genome shotgun (WGS) entry which is preliminary data.</text>
</comment>
<protein>
    <submittedName>
        <fullName evidence="1">Uncharacterized protein</fullName>
    </submittedName>
</protein>
<evidence type="ECO:0000313" key="1">
    <source>
        <dbReference type="EMBL" id="TEY83173.1"/>
    </source>
</evidence>
<organism evidence="1 2">
    <name type="scientific">Botryotinia calthae</name>
    <dbReference type="NCBI Taxonomy" id="38488"/>
    <lineage>
        <taxon>Eukaryota</taxon>
        <taxon>Fungi</taxon>
        <taxon>Dikarya</taxon>
        <taxon>Ascomycota</taxon>
        <taxon>Pezizomycotina</taxon>
        <taxon>Leotiomycetes</taxon>
        <taxon>Helotiales</taxon>
        <taxon>Sclerotiniaceae</taxon>
        <taxon>Botryotinia</taxon>
    </lineage>
</organism>
<dbReference type="Pfam" id="PF00300">
    <property type="entry name" value="His_Phos_1"/>
    <property type="match status" value="1"/>
</dbReference>
<dbReference type="SUPFAM" id="SSF53254">
    <property type="entry name" value="Phosphoglycerate mutase-like"/>
    <property type="match status" value="1"/>
</dbReference>
<dbReference type="OrthoDB" id="496981at2759"/>
<reference evidence="1 2" key="1">
    <citation type="submission" date="2017-11" db="EMBL/GenBank/DDBJ databases">
        <title>Comparative genomics of Botrytis spp.</title>
        <authorList>
            <person name="Valero-Jimenez C.A."/>
            <person name="Tapia P."/>
            <person name="Veloso J."/>
            <person name="Silva-Moreno E."/>
            <person name="Staats M."/>
            <person name="Valdes J.H."/>
            <person name="Van Kan J.A.L."/>
        </authorList>
    </citation>
    <scope>NUCLEOTIDE SEQUENCE [LARGE SCALE GENOMIC DNA]</scope>
    <source>
        <strain evidence="1 2">MUCL2830</strain>
    </source>
</reference>
<sequence>MDVIAHFMRHEKPGLIRDPDLTAEGLPNCKISPNTFSDSEHITHVWCSPMTRTIRTALFSFESAIARGVKVQALDTLQNWDSSPNGIGMNKEYLHKRFGQQVDFDKVEDGWNDKSSGK</sequence>
<name>A0A4Y8DGG0_9HELO</name>
<dbReference type="EMBL" id="PHWZ01000025">
    <property type="protein sequence ID" value="TEY83173.1"/>
    <property type="molecule type" value="Genomic_DNA"/>
</dbReference>
<accession>A0A4Y8DGG0</accession>
<dbReference type="AlphaFoldDB" id="A0A4Y8DGG0"/>
<dbReference type="Proteomes" id="UP000297299">
    <property type="component" value="Unassembled WGS sequence"/>
</dbReference>
<gene>
    <name evidence="1" type="ORF">BOTCAL_0025g00340</name>
</gene>
<dbReference type="InterPro" id="IPR029033">
    <property type="entry name" value="His_PPase_superfam"/>
</dbReference>